<dbReference type="OrthoDB" id="9180239at2"/>
<accession>A0A4R7D358</accession>
<sequence>MKKSEVPQDNGRVFEKGSRELYYAVDDDGQYTTQLSTGWDAKTVVQDQTMLALQERIDKAQQDVRKGEVSPIVYFMELRRMDWQLLADYTGFWKWRVKRHAKPAVFKKLNDRTLAKYADTFDISVEELKNYKGD</sequence>
<reference evidence="1 2" key="1">
    <citation type="submission" date="2019-03" db="EMBL/GenBank/DDBJ databases">
        <title>Genomic Encyclopedia of Type Strains, Phase III (KMG-III): the genomes of soil and plant-associated and newly described type strains.</title>
        <authorList>
            <person name="Whitman W."/>
        </authorList>
    </citation>
    <scope>NUCLEOTIDE SEQUENCE [LARGE SCALE GENOMIC DNA]</scope>
    <source>
        <strain evidence="1 2">CGMCC 1.12801</strain>
    </source>
</reference>
<keyword evidence="2" id="KW-1185">Reference proteome</keyword>
<dbReference type="AlphaFoldDB" id="A0A4R7D358"/>
<organism evidence="1 2">
    <name type="scientific">Sphingobacterium paludis</name>
    <dbReference type="NCBI Taxonomy" id="1476465"/>
    <lineage>
        <taxon>Bacteria</taxon>
        <taxon>Pseudomonadati</taxon>
        <taxon>Bacteroidota</taxon>
        <taxon>Sphingobacteriia</taxon>
        <taxon>Sphingobacteriales</taxon>
        <taxon>Sphingobacteriaceae</taxon>
        <taxon>Sphingobacterium</taxon>
    </lineage>
</organism>
<name>A0A4R7D358_9SPHI</name>
<gene>
    <name evidence="1" type="ORF">B0I21_10334</name>
</gene>
<comment type="caution">
    <text evidence="1">The sequence shown here is derived from an EMBL/GenBank/DDBJ whole genome shotgun (WGS) entry which is preliminary data.</text>
</comment>
<dbReference type="RefSeq" id="WP_133639603.1">
    <property type="nucleotide sequence ID" value="NZ_SNZV01000003.1"/>
</dbReference>
<proteinExistence type="predicted"/>
<evidence type="ECO:0000313" key="1">
    <source>
        <dbReference type="EMBL" id="TDS14541.1"/>
    </source>
</evidence>
<dbReference type="EMBL" id="SNZV01000003">
    <property type="protein sequence ID" value="TDS14541.1"/>
    <property type="molecule type" value="Genomic_DNA"/>
</dbReference>
<evidence type="ECO:0000313" key="2">
    <source>
        <dbReference type="Proteomes" id="UP000294752"/>
    </source>
</evidence>
<dbReference type="Proteomes" id="UP000294752">
    <property type="component" value="Unassembled WGS sequence"/>
</dbReference>
<protein>
    <submittedName>
        <fullName evidence="1">Uncharacterized protein</fullName>
    </submittedName>
</protein>